<sequence length="214" mass="23085">MRQAISARPILSVVMAALVAVALGLTVGIMSTRQAPDPGVDSAEAGFAWDMSLHHSQAVAMSMHLYRNGGDEALRMLAYDIALTQQAQMGIMSTWLTEWNLPATSTQEPMQWMDMPMDMGSWAADGRLMPGMATKAELDELYSLTGTAADLMFCKLMISHHIGGVHMAEGVLDLTERGDVVRLADSMVKGQQAEIDVLNDIQNRLTATADATGS</sequence>
<proteinExistence type="predicted"/>
<reference evidence="2 3" key="1">
    <citation type="submission" date="2019-06" db="EMBL/GenBank/DDBJ databases">
        <title>Sequencing the genomes of 1000 actinobacteria strains.</title>
        <authorList>
            <person name="Klenk H.-P."/>
        </authorList>
    </citation>
    <scope>NUCLEOTIDE SEQUENCE [LARGE SCALE GENOMIC DNA]</scope>
    <source>
        <strain evidence="2 3">DSM 45928</strain>
    </source>
</reference>
<evidence type="ECO:0000313" key="2">
    <source>
        <dbReference type="EMBL" id="TQL77795.1"/>
    </source>
</evidence>
<organism evidence="2 3">
    <name type="scientific">Stackebrandtia endophytica</name>
    <dbReference type="NCBI Taxonomy" id="1496996"/>
    <lineage>
        <taxon>Bacteria</taxon>
        <taxon>Bacillati</taxon>
        <taxon>Actinomycetota</taxon>
        <taxon>Actinomycetes</taxon>
        <taxon>Glycomycetales</taxon>
        <taxon>Glycomycetaceae</taxon>
        <taxon>Stackebrandtia</taxon>
    </lineage>
</organism>
<name>A0A543AYZ0_9ACTN</name>
<dbReference type="Proteomes" id="UP000317043">
    <property type="component" value="Unassembled WGS sequence"/>
</dbReference>
<comment type="caution">
    <text evidence="2">The sequence shown here is derived from an EMBL/GenBank/DDBJ whole genome shotgun (WGS) entry which is preliminary data.</text>
</comment>
<dbReference type="AlphaFoldDB" id="A0A543AYZ0"/>
<dbReference type="InParanoid" id="A0A543AYZ0"/>
<dbReference type="Gene3D" id="1.20.1260.10">
    <property type="match status" value="1"/>
</dbReference>
<evidence type="ECO:0000259" key="1">
    <source>
        <dbReference type="Pfam" id="PF03713"/>
    </source>
</evidence>
<keyword evidence="3" id="KW-1185">Reference proteome</keyword>
<dbReference type="Pfam" id="PF03713">
    <property type="entry name" value="DUF305"/>
    <property type="match status" value="1"/>
</dbReference>
<dbReference type="OrthoDB" id="26872at2"/>
<dbReference type="InterPro" id="IPR012347">
    <property type="entry name" value="Ferritin-like"/>
</dbReference>
<evidence type="ECO:0000313" key="3">
    <source>
        <dbReference type="Proteomes" id="UP000317043"/>
    </source>
</evidence>
<dbReference type="InterPro" id="IPR005183">
    <property type="entry name" value="DUF305_CopM-like"/>
</dbReference>
<accession>A0A543AYZ0</accession>
<dbReference type="RefSeq" id="WP_142041221.1">
    <property type="nucleotide sequence ID" value="NZ_JBHTGS010000001.1"/>
</dbReference>
<dbReference type="EMBL" id="VFOW01000001">
    <property type="protein sequence ID" value="TQL77795.1"/>
    <property type="molecule type" value="Genomic_DNA"/>
</dbReference>
<gene>
    <name evidence="2" type="ORF">FB566_3362</name>
</gene>
<dbReference type="PANTHER" id="PTHR36933">
    <property type="entry name" value="SLL0788 PROTEIN"/>
    <property type="match status" value="1"/>
</dbReference>
<protein>
    <submittedName>
        <fullName evidence="2">Uncharacterized protein (DUF305 family)</fullName>
    </submittedName>
</protein>
<feature type="domain" description="DUF305" evidence="1">
    <location>
        <begin position="44"/>
        <end position="201"/>
    </location>
</feature>
<dbReference type="PANTHER" id="PTHR36933:SF1">
    <property type="entry name" value="SLL0788 PROTEIN"/>
    <property type="match status" value="1"/>
</dbReference>